<dbReference type="Proteomes" id="UP001201701">
    <property type="component" value="Unassembled WGS sequence"/>
</dbReference>
<dbReference type="PANTHER" id="PTHR42798:SF7">
    <property type="entry name" value="ALPHA-D-RIBOSE 1-METHYLPHOSPHONATE 5-TRIPHOSPHATE SYNTHASE SUBUNIT PHNL"/>
    <property type="match status" value="1"/>
</dbReference>
<keyword evidence="3" id="KW-0067">ATP-binding</keyword>
<evidence type="ECO:0000313" key="7">
    <source>
        <dbReference type="Proteomes" id="UP001201701"/>
    </source>
</evidence>
<dbReference type="EMBL" id="JAKREW010000007">
    <property type="protein sequence ID" value="MCG7505429.1"/>
    <property type="molecule type" value="Genomic_DNA"/>
</dbReference>
<keyword evidence="7" id="KW-1185">Reference proteome</keyword>
<dbReference type="SUPFAM" id="SSF52540">
    <property type="entry name" value="P-loop containing nucleoside triphosphate hydrolases"/>
    <property type="match status" value="1"/>
</dbReference>
<dbReference type="Pfam" id="PF00005">
    <property type="entry name" value="ABC_tran"/>
    <property type="match status" value="1"/>
</dbReference>
<proteinExistence type="inferred from homology"/>
<dbReference type="PROSITE" id="PS50893">
    <property type="entry name" value="ABC_TRANSPORTER_2"/>
    <property type="match status" value="1"/>
</dbReference>
<evidence type="ECO:0000256" key="4">
    <source>
        <dbReference type="SAM" id="MobiDB-lite"/>
    </source>
</evidence>
<reference evidence="6 7" key="1">
    <citation type="submission" date="2022-02" db="EMBL/GenBank/DDBJ databases">
        <title>Draft genome sequence of Mezorhizobium retamae strain IRAMC:0171 isolated from Retama raetam nodules.</title>
        <authorList>
            <person name="Bengaied R."/>
            <person name="Sbissi I."/>
            <person name="Huber K."/>
            <person name="Ghodbane F."/>
            <person name="Nouioui I."/>
            <person name="Tarhouni M."/>
            <person name="Gtari M."/>
        </authorList>
    </citation>
    <scope>NUCLEOTIDE SEQUENCE [LARGE SCALE GENOMIC DNA]</scope>
    <source>
        <strain evidence="6 7">IRAMC:0171</strain>
    </source>
</reference>
<sequence>MPVLHVSNIGKQFVMHLRGGIRIPAISNLSFSVERGECVVLNGPSGAGKSSVLKMVYGTYETENGGILVRHGDRIIDIASADPLVMKQVRRTTVGYVSQFLRVVPRISARDLVAEPLLAEGEHHDVAISRAEALLDRLNVPESLWALPPATFSGGEQQRVNIARGFITQHPLLLLDEPSASLDARNRQIVIELINKKKAAGVTMLCIFHDAEMREAVADRFIEVSPLLSGQNGSEPSSDASKTPMPPSSRAQSTQKRRGYLSGIRT</sequence>
<dbReference type="InterPro" id="IPR003439">
    <property type="entry name" value="ABC_transporter-like_ATP-bd"/>
</dbReference>
<dbReference type="RefSeq" id="WP_239364494.1">
    <property type="nucleotide sequence ID" value="NZ_JAKREW010000007.1"/>
</dbReference>
<feature type="domain" description="ABC transporter" evidence="5">
    <location>
        <begin position="4"/>
        <end position="251"/>
    </location>
</feature>
<dbReference type="InterPro" id="IPR003593">
    <property type="entry name" value="AAA+_ATPase"/>
</dbReference>
<evidence type="ECO:0000256" key="3">
    <source>
        <dbReference type="ARBA" id="ARBA00022840"/>
    </source>
</evidence>
<evidence type="ECO:0000313" key="6">
    <source>
        <dbReference type="EMBL" id="MCG7505429.1"/>
    </source>
</evidence>
<feature type="region of interest" description="Disordered" evidence="4">
    <location>
        <begin position="228"/>
        <end position="266"/>
    </location>
</feature>
<comment type="caution">
    <text evidence="6">The sequence shown here is derived from an EMBL/GenBank/DDBJ whole genome shotgun (WGS) entry which is preliminary data.</text>
</comment>
<gene>
    <name evidence="6" type="primary">phnL</name>
    <name evidence="6" type="ORF">L4923_10440</name>
</gene>
<dbReference type="InterPro" id="IPR012701">
    <property type="entry name" value="CP_lyase_PhnL"/>
</dbReference>
<dbReference type="NCBIfam" id="TIGR02324">
    <property type="entry name" value="CP_lyasePhnL"/>
    <property type="match status" value="1"/>
</dbReference>
<dbReference type="PROSITE" id="PS00211">
    <property type="entry name" value="ABC_TRANSPORTER_1"/>
    <property type="match status" value="1"/>
</dbReference>
<dbReference type="SMART" id="SM00382">
    <property type="entry name" value="AAA"/>
    <property type="match status" value="1"/>
</dbReference>
<dbReference type="PANTHER" id="PTHR42798">
    <property type="entry name" value="LIPOPROTEIN-RELEASING SYSTEM ATP-BINDING PROTEIN LOLD"/>
    <property type="match status" value="1"/>
</dbReference>
<name>A0ABS9QDD6_9HYPH</name>
<keyword evidence="6" id="KW-0456">Lyase</keyword>
<dbReference type="InterPro" id="IPR027417">
    <property type="entry name" value="P-loop_NTPase"/>
</dbReference>
<evidence type="ECO:0000259" key="5">
    <source>
        <dbReference type="PROSITE" id="PS50893"/>
    </source>
</evidence>
<dbReference type="GO" id="GO:0016829">
    <property type="term" value="F:lyase activity"/>
    <property type="evidence" value="ECO:0007669"/>
    <property type="project" value="UniProtKB-KW"/>
</dbReference>
<evidence type="ECO:0000256" key="2">
    <source>
        <dbReference type="ARBA" id="ARBA00022741"/>
    </source>
</evidence>
<keyword evidence="2" id="KW-0547">Nucleotide-binding</keyword>
<protein>
    <submittedName>
        <fullName evidence="6">Phosphonate C-P lyase system protein PhnL</fullName>
    </submittedName>
</protein>
<accession>A0ABS9QDD6</accession>
<evidence type="ECO:0000256" key="1">
    <source>
        <dbReference type="ARBA" id="ARBA00005417"/>
    </source>
</evidence>
<comment type="similarity">
    <text evidence="1">Belongs to the ABC transporter superfamily.</text>
</comment>
<organism evidence="6 7">
    <name type="scientific">Mesorhizobium retamae</name>
    <dbReference type="NCBI Taxonomy" id="2912854"/>
    <lineage>
        <taxon>Bacteria</taxon>
        <taxon>Pseudomonadati</taxon>
        <taxon>Pseudomonadota</taxon>
        <taxon>Alphaproteobacteria</taxon>
        <taxon>Hyphomicrobiales</taxon>
        <taxon>Phyllobacteriaceae</taxon>
        <taxon>Mesorhizobium</taxon>
    </lineage>
</organism>
<feature type="compositionally biased region" description="Polar residues" evidence="4">
    <location>
        <begin position="228"/>
        <end position="241"/>
    </location>
</feature>
<dbReference type="InterPro" id="IPR017871">
    <property type="entry name" value="ABC_transporter-like_CS"/>
</dbReference>
<dbReference type="Gene3D" id="3.40.50.300">
    <property type="entry name" value="P-loop containing nucleotide triphosphate hydrolases"/>
    <property type="match status" value="1"/>
</dbReference>